<dbReference type="NCBIfam" id="TIGR03804">
    <property type="entry name" value="para_beta_helix"/>
    <property type="match status" value="6"/>
</dbReference>
<dbReference type="PANTHER" id="PTHR22990">
    <property type="entry name" value="F-BOX ONLY PROTEIN"/>
    <property type="match status" value="1"/>
</dbReference>
<evidence type="ECO:0000256" key="2">
    <source>
        <dbReference type="ARBA" id="ARBA00022737"/>
    </source>
</evidence>
<dbReference type="Gene3D" id="2.160.20.10">
    <property type="entry name" value="Single-stranded right-handed beta-helix, Pectin lyase-like"/>
    <property type="match status" value="3"/>
</dbReference>
<dbReference type="SMART" id="SM00710">
    <property type="entry name" value="PbH1"/>
    <property type="match status" value="17"/>
</dbReference>
<protein>
    <submittedName>
        <fullName evidence="5">Parallel beta-helix repeat protein</fullName>
    </submittedName>
</protein>
<dbReference type="EMBL" id="JANUCQ010000011">
    <property type="protein sequence ID" value="MCS3922952.1"/>
    <property type="molecule type" value="Genomic_DNA"/>
</dbReference>
<dbReference type="InterPro" id="IPR006626">
    <property type="entry name" value="PbH1"/>
</dbReference>
<keyword evidence="2" id="KW-0677">Repeat</keyword>
<dbReference type="PANTHER" id="PTHR22990:SF15">
    <property type="entry name" value="F-BOX ONLY PROTEIN 10"/>
    <property type="match status" value="1"/>
</dbReference>
<evidence type="ECO:0000259" key="4">
    <source>
        <dbReference type="Pfam" id="PF05048"/>
    </source>
</evidence>
<keyword evidence="3" id="KW-0833">Ubl conjugation pathway</keyword>
<dbReference type="InterPro" id="IPR012334">
    <property type="entry name" value="Pectin_lyas_fold"/>
</dbReference>
<comment type="pathway">
    <text evidence="1">Protein modification; protein ubiquitination.</text>
</comment>
<name>A0ABT2EYC5_METVO</name>
<feature type="domain" description="Periplasmic copper-binding protein NosD beta helix" evidence="4">
    <location>
        <begin position="222"/>
        <end position="399"/>
    </location>
</feature>
<dbReference type="Proteomes" id="UP001140258">
    <property type="component" value="Unassembled WGS sequence"/>
</dbReference>
<organism evidence="5 6">
    <name type="scientific">Methanococcus voltae PS</name>
    <dbReference type="NCBI Taxonomy" id="523842"/>
    <lineage>
        <taxon>Archaea</taxon>
        <taxon>Methanobacteriati</taxon>
        <taxon>Methanobacteriota</taxon>
        <taxon>Methanomada group</taxon>
        <taxon>Methanococci</taxon>
        <taxon>Methanococcales</taxon>
        <taxon>Methanococcaceae</taxon>
        <taxon>Methanococcus</taxon>
    </lineage>
</organism>
<dbReference type="InterPro" id="IPR022441">
    <property type="entry name" value="Para_beta_helix_rpt-2"/>
</dbReference>
<reference evidence="5" key="1">
    <citation type="submission" date="2022-08" db="EMBL/GenBank/DDBJ databases">
        <title>Genomic Encyclopedia of Type Strains, Phase V (KMG-V): Genome sequencing to study the core and pangenomes of soil and plant-associated prokaryotes.</title>
        <authorList>
            <person name="Whitman W."/>
        </authorList>
    </citation>
    <scope>NUCLEOTIDE SEQUENCE</scope>
    <source>
        <strain evidence="5">PS</strain>
    </source>
</reference>
<proteinExistence type="predicted"/>
<dbReference type="SUPFAM" id="SSF51126">
    <property type="entry name" value="Pectin lyase-like"/>
    <property type="match status" value="3"/>
</dbReference>
<dbReference type="InterPro" id="IPR011050">
    <property type="entry name" value="Pectin_lyase_fold/virulence"/>
</dbReference>
<sequence>MKKSCFKLTFFVLLVSLVLSLNSVSADTAISGSCNITAPGTYYLTNDINPGELAKSQTIINIFCSNVTLDGKGYTINGNYNSYGIVVRNNSKFIKNITIKNFKIKNLNRFGICVMNTSNSLILNNSIISAYDSIALMNSSNNTIKNNNISFSTRTAIEAVLGSNNNTIYNNTVSYAHFGIDIGRTLNNTVINNTLYNAGICVGGDYQGKLNSNITQWINHTIVNNTVNGKPIYYYKNNNSKKSIPEDAGQVILVNCSNMTLENLTINNVSIGIDIGFCSNITIKNITIGNNSMANILTYNLHNSNISNNIINSGRYGISMHYSNNNTICNNTISKFSDAGLIVATNCTTNTIENNEFHENIMDCVLDICFNNTVQSNRFTSDGLTILGSKIKYWNNHIIKNNTLDGKPIYYYKNNNSKKIPEDAGQVILVNCSNMIIENLNISNTTYGITIIQGKNCNFTNNLLTGNDWGIYMYYSNNISFKNNNVSSNNLSGIFSINSHNNTLINNTVNSNLYGITLRTVFNNTLINNTVNSNQYVGTYLISSINNTLSSNLLKNNEIGIYLSNLNDNAIYNNIFNNTENIKTGIVVGLNYWNTTKENGG</sequence>
<evidence type="ECO:0000313" key="6">
    <source>
        <dbReference type="Proteomes" id="UP001140258"/>
    </source>
</evidence>
<keyword evidence="6" id="KW-1185">Reference proteome</keyword>
<dbReference type="InterPro" id="IPR007742">
    <property type="entry name" value="NosD_dom"/>
</dbReference>
<accession>A0ABT2EYC5</accession>
<evidence type="ECO:0000256" key="1">
    <source>
        <dbReference type="ARBA" id="ARBA00004906"/>
    </source>
</evidence>
<gene>
    <name evidence="5" type="ORF">M2325_001663</name>
</gene>
<dbReference type="InterPro" id="IPR051550">
    <property type="entry name" value="SCF-Subunits/Alg-Epimerases"/>
</dbReference>
<evidence type="ECO:0000313" key="5">
    <source>
        <dbReference type="EMBL" id="MCS3922952.1"/>
    </source>
</evidence>
<comment type="caution">
    <text evidence="5">The sequence shown here is derived from an EMBL/GenBank/DDBJ whole genome shotgun (WGS) entry which is preliminary data.</text>
</comment>
<dbReference type="RefSeq" id="WP_259052700.1">
    <property type="nucleotide sequence ID" value="NZ_JANUCQ010000011.1"/>
</dbReference>
<dbReference type="Pfam" id="PF05048">
    <property type="entry name" value="NosD"/>
    <property type="match status" value="2"/>
</dbReference>
<feature type="domain" description="Periplasmic copper-binding protein NosD beta helix" evidence="4">
    <location>
        <begin position="401"/>
        <end position="599"/>
    </location>
</feature>
<evidence type="ECO:0000256" key="3">
    <source>
        <dbReference type="ARBA" id="ARBA00022786"/>
    </source>
</evidence>
<feature type="non-terminal residue" evidence="5">
    <location>
        <position position="601"/>
    </location>
</feature>